<dbReference type="InterPro" id="IPR025714">
    <property type="entry name" value="Methyltranfer_dom"/>
</dbReference>
<dbReference type="Proteomes" id="UP001170954">
    <property type="component" value="Unassembled WGS sequence"/>
</dbReference>
<dbReference type="InterPro" id="IPR029063">
    <property type="entry name" value="SAM-dependent_MTases_sf"/>
</dbReference>
<proteinExistence type="predicted"/>
<reference evidence="2" key="1">
    <citation type="submission" date="2020-06" db="EMBL/GenBank/DDBJ databases">
        <authorList>
            <person name="Dong N."/>
        </authorList>
    </citation>
    <scope>NUCLEOTIDE SEQUENCE</scope>
    <source>
        <strain evidence="2">R1692</strain>
    </source>
</reference>
<keyword evidence="3" id="KW-1185">Reference proteome</keyword>
<reference evidence="2" key="2">
    <citation type="journal article" date="2022" name="Sci. Total Environ.">
        <title>Prevalence, transmission, and molecular epidemiology of tet(X)-positive bacteria among humans, animals, and environmental niches in China: An epidemiological, and genomic-based study.</title>
        <authorList>
            <person name="Dong N."/>
            <person name="Zeng Y."/>
            <person name="Cai C."/>
            <person name="Sun C."/>
            <person name="Lu J."/>
            <person name="Liu C."/>
            <person name="Zhou H."/>
            <person name="Sun Q."/>
            <person name="Shu L."/>
            <person name="Wang H."/>
            <person name="Wang Y."/>
            <person name="Wang S."/>
            <person name="Wu C."/>
            <person name="Chan E.W."/>
            <person name="Chen G."/>
            <person name="Shen Z."/>
            <person name="Chen S."/>
            <person name="Zhang R."/>
        </authorList>
    </citation>
    <scope>NUCLEOTIDE SEQUENCE</scope>
    <source>
        <strain evidence="2">R1692</strain>
    </source>
</reference>
<dbReference type="PANTHER" id="PTHR13369:SF3">
    <property type="entry name" value="METHYLTRANSFERASE DOMAIN-CONTAINING PROTEIN"/>
    <property type="match status" value="1"/>
</dbReference>
<name>A0ABT7NPX7_9SPHI</name>
<dbReference type="Gene3D" id="3.40.50.150">
    <property type="entry name" value="Vaccinia Virus protein VP39"/>
    <property type="match status" value="1"/>
</dbReference>
<dbReference type="SUPFAM" id="SSF53335">
    <property type="entry name" value="S-adenosyl-L-methionine-dependent methyltransferases"/>
    <property type="match status" value="1"/>
</dbReference>
<gene>
    <name evidence="2" type="ORF">HX018_13780</name>
</gene>
<evidence type="ECO:0000313" key="3">
    <source>
        <dbReference type="Proteomes" id="UP001170954"/>
    </source>
</evidence>
<evidence type="ECO:0000313" key="2">
    <source>
        <dbReference type="EMBL" id="MDM1049308.1"/>
    </source>
</evidence>
<dbReference type="GO" id="GO:0008168">
    <property type="term" value="F:methyltransferase activity"/>
    <property type="evidence" value="ECO:0007669"/>
    <property type="project" value="UniProtKB-KW"/>
</dbReference>
<feature type="domain" description="Methyltransferase" evidence="1">
    <location>
        <begin position="157"/>
        <end position="293"/>
    </location>
</feature>
<dbReference type="CDD" id="cd02440">
    <property type="entry name" value="AdoMet_MTases"/>
    <property type="match status" value="1"/>
</dbReference>
<dbReference type="PANTHER" id="PTHR13369">
    <property type="match status" value="1"/>
</dbReference>
<dbReference type="EMBL" id="JACAGK010000043">
    <property type="protein sequence ID" value="MDM1049308.1"/>
    <property type="molecule type" value="Genomic_DNA"/>
</dbReference>
<evidence type="ECO:0000259" key="1">
    <source>
        <dbReference type="Pfam" id="PF13679"/>
    </source>
</evidence>
<dbReference type="GO" id="GO:0032259">
    <property type="term" value="P:methylation"/>
    <property type="evidence" value="ECO:0007669"/>
    <property type="project" value="UniProtKB-KW"/>
</dbReference>
<dbReference type="RefSeq" id="WP_286651758.1">
    <property type="nucleotide sequence ID" value="NZ_JACAGK010000043.1"/>
</dbReference>
<keyword evidence="2" id="KW-0489">Methyltransferase</keyword>
<accession>A0ABT7NPX7</accession>
<comment type="caution">
    <text evidence="2">The sequence shown here is derived from an EMBL/GenBank/DDBJ whole genome shotgun (WGS) entry which is preliminary data.</text>
</comment>
<organism evidence="2 3">
    <name type="scientific">Sphingobacterium hotanense</name>
    <dbReference type="NCBI Taxonomy" id="649196"/>
    <lineage>
        <taxon>Bacteria</taxon>
        <taxon>Pseudomonadati</taxon>
        <taxon>Bacteroidota</taxon>
        <taxon>Sphingobacteriia</taxon>
        <taxon>Sphingobacteriales</taxon>
        <taxon>Sphingobacteriaceae</taxon>
        <taxon>Sphingobacterium</taxon>
    </lineage>
</organism>
<keyword evidence="2" id="KW-0808">Transferase</keyword>
<sequence>MAIYQDFIELLKRSIKDKTLVKLTLSNYKGQEAGLKNLYVKLVEIKRELKMSFVYRYQTRDITKNYSLRDGFDVLVEAVHFKGFRSVVLQTIDEQLDMQMNKKAEWTGFRRASSNAVEVDLKHDKQKERRLQDSSKSYLQDLKLTDANGQVYKNAQDKWKQINHYIEILSGSLANLPKERNLRIVDMGAGKGYLTFALYDYLHSELKHDVSVVGVEFRQDLVELCNTIAERAGFNQLHFEEGTIENYTSETNMDVLIALHACDTATDDAIYKGIKDEASLIVVAPCCHKQVRRSLERIKAKNDLDFMTQYGIFMERHAEMLTDSIRALILNYYGYDTKVMQFVSDQHTPKNVMIVAEKKGVSVDRQQEILAKLASLKSYYGLDYQHLERLCELDVLASKAV</sequence>
<protein>
    <submittedName>
        <fullName evidence="2">SAM-dependent methyltransferase</fullName>
    </submittedName>
</protein>
<dbReference type="Pfam" id="PF13679">
    <property type="entry name" value="Methyltransf_32"/>
    <property type="match status" value="1"/>
</dbReference>